<dbReference type="Proteomes" id="UP000799429">
    <property type="component" value="Unassembled WGS sequence"/>
</dbReference>
<evidence type="ECO:0000256" key="10">
    <source>
        <dbReference type="SAM" id="MobiDB-lite"/>
    </source>
</evidence>
<evidence type="ECO:0000256" key="9">
    <source>
        <dbReference type="RuleBase" id="RU364144"/>
    </source>
</evidence>
<keyword evidence="12" id="KW-1185">Reference proteome</keyword>
<dbReference type="GO" id="GO:0003712">
    <property type="term" value="F:transcription coregulator activity"/>
    <property type="evidence" value="ECO:0007669"/>
    <property type="project" value="InterPro"/>
</dbReference>
<feature type="region of interest" description="Disordered" evidence="10">
    <location>
        <begin position="159"/>
        <end position="223"/>
    </location>
</feature>
<dbReference type="PANTHER" id="PTHR13074:SF9">
    <property type="entry name" value="MEDIATOR OF RNA POLYMERASE II TRANSCRIPTION SUBUNIT 8"/>
    <property type="match status" value="1"/>
</dbReference>
<comment type="function">
    <text evidence="9">Component of the Mediator complex, a coactivator involved in the regulated transcription of nearly all RNA polymerase II-dependent genes. Mediator functions as a bridge to convey information from gene-specific regulatory proteins to the basal RNA polymerase II transcription machinery. Mediator is recruited to promoters by direct interactions with regulatory proteins and serves as a scaffold for the assembly of a functional preinitiation complex with RNA polymerase II and the general transcription factors.</text>
</comment>
<dbReference type="PANTHER" id="PTHR13074">
    <property type="entry name" value="MEDIATOR OF RNA POLYMERASE II TRANSCRIPTION SUBUNIT 8"/>
    <property type="match status" value="1"/>
</dbReference>
<evidence type="ECO:0000256" key="2">
    <source>
        <dbReference type="ARBA" id="ARBA00005716"/>
    </source>
</evidence>
<dbReference type="Pfam" id="PF10232">
    <property type="entry name" value="Med8"/>
    <property type="match status" value="1"/>
</dbReference>
<protein>
    <recommendedName>
        <fullName evidence="3 9">Mediator of RNA polymerase II transcription subunit 8</fullName>
    </recommendedName>
    <alternativeName>
        <fullName evidence="8 9">Mediator complex subunit 8</fullName>
    </alternativeName>
</protein>
<evidence type="ECO:0000313" key="12">
    <source>
        <dbReference type="Proteomes" id="UP000799429"/>
    </source>
</evidence>
<dbReference type="OrthoDB" id="5329317at2759"/>
<keyword evidence="4 9" id="KW-0805">Transcription regulation</keyword>
<dbReference type="Gene3D" id="6.10.250.2610">
    <property type="match status" value="1"/>
</dbReference>
<gene>
    <name evidence="9" type="primary">MED8</name>
    <name evidence="11" type="ORF">M501DRAFT_1018354</name>
</gene>
<evidence type="ECO:0000256" key="6">
    <source>
        <dbReference type="ARBA" id="ARBA00023163"/>
    </source>
</evidence>
<keyword evidence="7 9" id="KW-0539">Nucleus</keyword>
<accession>A0A9P4S850</accession>
<evidence type="ECO:0000256" key="3">
    <source>
        <dbReference type="ARBA" id="ARBA00020637"/>
    </source>
</evidence>
<dbReference type="GO" id="GO:0016592">
    <property type="term" value="C:mediator complex"/>
    <property type="evidence" value="ECO:0007669"/>
    <property type="project" value="InterPro"/>
</dbReference>
<comment type="subunit">
    <text evidence="9">Component of the Mediator complex.</text>
</comment>
<reference evidence="11" key="1">
    <citation type="journal article" date="2020" name="Stud. Mycol.">
        <title>101 Dothideomycetes genomes: a test case for predicting lifestyles and emergence of pathogens.</title>
        <authorList>
            <person name="Haridas S."/>
            <person name="Albert R."/>
            <person name="Binder M."/>
            <person name="Bloem J."/>
            <person name="Labutti K."/>
            <person name="Salamov A."/>
            <person name="Andreopoulos B."/>
            <person name="Baker S."/>
            <person name="Barry K."/>
            <person name="Bills G."/>
            <person name="Bluhm B."/>
            <person name="Cannon C."/>
            <person name="Castanera R."/>
            <person name="Culley D."/>
            <person name="Daum C."/>
            <person name="Ezra D."/>
            <person name="Gonzalez J."/>
            <person name="Henrissat B."/>
            <person name="Kuo A."/>
            <person name="Liang C."/>
            <person name="Lipzen A."/>
            <person name="Lutzoni F."/>
            <person name="Magnuson J."/>
            <person name="Mondo S."/>
            <person name="Nolan M."/>
            <person name="Ohm R."/>
            <person name="Pangilinan J."/>
            <person name="Park H.-J."/>
            <person name="Ramirez L."/>
            <person name="Alfaro M."/>
            <person name="Sun H."/>
            <person name="Tritt A."/>
            <person name="Yoshinaga Y."/>
            <person name="Zwiers L.-H."/>
            <person name="Turgeon B."/>
            <person name="Goodwin S."/>
            <person name="Spatafora J."/>
            <person name="Crous P."/>
            <person name="Grigoriev I."/>
        </authorList>
    </citation>
    <scope>NUCLEOTIDE SEQUENCE</scope>
    <source>
        <strain evidence="11">CBS 101060</strain>
    </source>
</reference>
<dbReference type="GO" id="GO:0070847">
    <property type="term" value="C:core mediator complex"/>
    <property type="evidence" value="ECO:0007669"/>
    <property type="project" value="TreeGrafter"/>
</dbReference>
<proteinExistence type="inferred from homology"/>
<dbReference type="AlphaFoldDB" id="A0A9P4S850"/>
<evidence type="ECO:0000313" key="11">
    <source>
        <dbReference type="EMBL" id="KAF2836945.1"/>
    </source>
</evidence>
<dbReference type="GO" id="GO:0000978">
    <property type="term" value="F:RNA polymerase II cis-regulatory region sequence-specific DNA binding"/>
    <property type="evidence" value="ECO:0007669"/>
    <property type="project" value="TreeGrafter"/>
</dbReference>
<evidence type="ECO:0000256" key="1">
    <source>
        <dbReference type="ARBA" id="ARBA00004123"/>
    </source>
</evidence>
<keyword evidence="5 9" id="KW-0010">Activator</keyword>
<evidence type="ECO:0000256" key="7">
    <source>
        <dbReference type="ARBA" id="ARBA00023242"/>
    </source>
</evidence>
<evidence type="ECO:0000256" key="8">
    <source>
        <dbReference type="ARBA" id="ARBA00031261"/>
    </source>
</evidence>
<comment type="subcellular location">
    <subcellularLocation>
        <location evidence="1 9">Nucleus</location>
    </subcellularLocation>
</comment>
<comment type="similarity">
    <text evidence="2 9">Belongs to the Mediator complex subunit 8 family.</text>
</comment>
<sequence>MDNPEPLTEIQQLEQIRQRLVQFIGTLEGRGSIAHYLDQYDPMPNWPLLQTSFNNATAALQSLNTIISTDENQALLRSMHVHPLPTMKKQENDNVVSSLLRKKLETDAEEFVEDARKRGEAIRDREPGTGMSTQELRELWEWAGPAANDIAKAVLVDGQDVEGEDSEEGDEEGDEEDDKGNEMDTETMCAAEQMTPLEDILRFSMTGKEPEPRTAPVERPARR</sequence>
<comment type="caution">
    <text evidence="11">The sequence shown here is derived from an EMBL/GenBank/DDBJ whole genome shotgun (WGS) entry which is preliminary data.</text>
</comment>
<organism evidence="11 12">
    <name type="scientific">Patellaria atrata CBS 101060</name>
    <dbReference type="NCBI Taxonomy" id="1346257"/>
    <lineage>
        <taxon>Eukaryota</taxon>
        <taxon>Fungi</taxon>
        <taxon>Dikarya</taxon>
        <taxon>Ascomycota</taxon>
        <taxon>Pezizomycotina</taxon>
        <taxon>Dothideomycetes</taxon>
        <taxon>Dothideomycetes incertae sedis</taxon>
        <taxon>Patellariales</taxon>
        <taxon>Patellariaceae</taxon>
        <taxon>Patellaria</taxon>
    </lineage>
</organism>
<name>A0A9P4S850_9PEZI</name>
<feature type="compositionally biased region" description="Acidic residues" evidence="10">
    <location>
        <begin position="159"/>
        <end position="185"/>
    </location>
</feature>
<keyword evidence="6 9" id="KW-0804">Transcription</keyword>
<evidence type="ECO:0000256" key="4">
    <source>
        <dbReference type="ARBA" id="ARBA00023015"/>
    </source>
</evidence>
<evidence type="ECO:0000256" key="5">
    <source>
        <dbReference type="ARBA" id="ARBA00023159"/>
    </source>
</evidence>
<dbReference type="InterPro" id="IPR019364">
    <property type="entry name" value="Mediatior_Med8_fun/met"/>
</dbReference>
<dbReference type="GO" id="GO:0006357">
    <property type="term" value="P:regulation of transcription by RNA polymerase II"/>
    <property type="evidence" value="ECO:0007669"/>
    <property type="project" value="InterPro"/>
</dbReference>
<dbReference type="EMBL" id="MU006101">
    <property type="protein sequence ID" value="KAF2836945.1"/>
    <property type="molecule type" value="Genomic_DNA"/>
</dbReference>
<dbReference type="Gene3D" id="1.20.58.1710">
    <property type="match status" value="1"/>
</dbReference>